<sequence length="67" mass="7174">MGPPSSRTVRRPSASLPRVRPRVKVSTATGRPTNHTTMISSVRVSAFALLMLGPIAEMPQTEAMSPT</sequence>
<protein>
    <submittedName>
        <fullName evidence="2">Uncharacterized protein</fullName>
    </submittedName>
</protein>
<evidence type="ECO:0000313" key="2">
    <source>
        <dbReference type="EMBL" id="BDZ59005.1"/>
    </source>
</evidence>
<evidence type="ECO:0000256" key="1">
    <source>
        <dbReference type="SAM" id="MobiDB-lite"/>
    </source>
</evidence>
<feature type="compositionally biased region" description="Polar residues" evidence="1">
    <location>
        <begin position="26"/>
        <end position="35"/>
    </location>
</feature>
<reference evidence="2" key="1">
    <citation type="journal article" date="2014" name="Int. J. Syst. Evol. Microbiol.">
        <title>Complete genome of a new Firmicutes species belonging to the dominant human colonic microbiota ('Ruminococcus bicirculans') reveals two chromosomes and a selective capacity to utilize plant glucans.</title>
        <authorList>
            <consortium name="NISC Comparative Sequencing Program"/>
            <person name="Wegmann U."/>
            <person name="Louis P."/>
            <person name="Goesmann A."/>
            <person name="Henrissat B."/>
            <person name="Duncan S.H."/>
            <person name="Flint H.J."/>
        </authorList>
    </citation>
    <scope>NUCLEOTIDE SEQUENCE</scope>
    <source>
        <strain evidence="2">NBRC 110608</strain>
    </source>
</reference>
<dbReference type="EMBL" id="AP027735">
    <property type="protein sequence ID" value="BDZ59005.1"/>
    <property type="molecule type" value="Genomic_DNA"/>
</dbReference>
<organism evidence="2">
    <name type="scientific">Barrientosiimonas endolithica</name>
    <dbReference type="NCBI Taxonomy" id="1535208"/>
    <lineage>
        <taxon>Bacteria</taxon>
        <taxon>Bacillati</taxon>
        <taxon>Actinomycetota</taxon>
        <taxon>Actinomycetes</taxon>
        <taxon>Micrococcales</taxon>
        <taxon>Dermacoccaceae</taxon>
        <taxon>Barrientosiimonas</taxon>
    </lineage>
</organism>
<reference evidence="2" key="2">
    <citation type="submission" date="2023-02" db="EMBL/GenBank/DDBJ databases">
        <authorList>
            <person name="Sun Q."/>
            <person name="Mori K."/>
        </authorList>
    </citation>
    <scope>NUCLEOTIDE SEQUENCE</scope>
    <source>
        <strain evidence="2">NBRC 110608</strain>
    </source>
</reference>
<accession>A0ABN6YNR9</accession>
<feature type="region of interest" description="Disordered" evidence="1">
    <location>
        <begin position="1"/>
        <end position="35"/>
    </location>
</feature>
<name>A0ABN6YNR9_9MICO</name>
<gene>
    <name evidence="2" type="ORF">GCM10025872_26620</name>
</gene>
<proteinExistence type="predicted"/>